<keyword evidence="3" id="KW-1185">Reference proteome</keyword>
<dbReference type="EMBL" id="MCFE01000425">
    <property type="protein sequence ID" value="ORX89748.1"/>
    <property type="molecule type" value="Genomic_DNA"/>
</dbReference>
<accession>A0A1Y1XVH0</accession>
<protein>
    <submittedName>
        <fullName evidence="2">Uncharacterized protein</fullName>
    </submittedName>
</protein>
<sequence>MFHPIRQLTTSLLVVLLVSELAESTNPSRDCEDCLVGHLVRVPGCAESRLGLAFPPEQPDLDRGCHCNLIQDAGWASSCERVCAGSYPVDRMGSALVAGRPSDCPALHPLPEQVTVSTTMKDPVLVEAESSGSTLGQGPVLTTLGMLTVATSWWM</sequence>
<evidence type="ECO:0000313" key="2">
    <source>
        <dbReference type="EMBL" id="ORX89748.1"/>
    </source>
</evidence>
<dbReference type="InParanoid" id="A0A1Y1XVH0"/>
<comment type="caution">
    <text evidence="2">The sequence shown here is derived from an EMBL/GenBank/DDBJ whole genome shotgun (WGS) entry which is preliminary data.</text>
</comment>
<keyword evidence="1" id="KW-0732">Signal</keyword>
<proteinExistence type="predicted"/>
<reference evidence="2 3" key="1">
    <citation type="submission" date="2016-07" db="EMBL/GenBank/DDBJ databases">
        <title>Pervasive Adenine N6-methylation of Active Genes in Fungi.</title>
        <authorList>
            <consortium name="DOE Joint Genome Institute"/>
            <person name="Mondo S.J."/>
            <person name="Dannebaum R.O."/>
            <person name="Kuo R.C."/>
            <person name="Labutti K."/>
            <person name="Haridas S."/>
            <person name="Kuo A."/>
            <person name="Salamov A."/>
            <person name="Ahrendt S.R."/>
            <person name="Lipzen A."/>
            <person name="Sullivan W."/>
            <person name="Andreopoulos W.B."/>
            <person name="Clum A."/>
            <person name="Lindquist E."/>
            <person name="Daum C."/>
            <person name="Ramamoorthy G.K."/>
            <person name="Gryganskyi A."/>
            <person name="Culley D."/>
            <person name="Magnuson J.K."/>
            <person name="James T.Y."/>
            <person name="O'Malley M.A."/>
            <person name="Stajich J.E."/>
            <person name="Spatafora J.W."/>
            <person name="Visel A."/>
            <person name="Grigoriev I.V."/>
        </authorList>
    </citation>
    <scope>NUCLEOTIDE SEQUENCE [LARGE SCALE GENOMIC DNA]</scope>
    <source>
        <strain evidence="2 3">CBS 931.73</strain>
    </source>
</reference>
<evidence type="ECO:0000313" key="3">
    <source>
        <dbReference type="Proteomes" id="UP000193498"/>
    </source>
</evidence>
<gene>
    <name evidence="2" type="ORF">K493DRAFT_305507</name>
</gene>
<evidence type="ECO:0000256" key="1">
    <source>
        <dbReference type="SAM" id="SignalP"/>
    </source>
</evidence>
<name>A0A1Y1XVH0_9FUNG</name>
<feature type="signal peptide" evidence="1">
    <location>
        <begin position="1"/>
        <end position="24"/>
    </location>
</feature>
<organism evidence="2 3">
    <name type="scientific">Basidiobolus meristosporus CBS 931.73</name>
    <dbReference type="NCBI Taxonomy" id="1314790"/>
    <lineage>
        <taxon>Eukaryota</taxon>
        <taxon>Fungi</taxon>
        <taxon>Fungi incertae sedis</taxon>
        <taxon>Zoopagomycota</taxon>
        <taxon>Entomophthoromycotina</taxon>
        <taxon>Basidiobolomycetes</taxon>
        <taxon>Basidiobolales</taxon>
        <taxon>Basidiobolaceae</taxon>
        <taxon>Basidiobolus</taxon>
    </lineage>
</organism>
<dbReference type="AlphaFoldDB" id="A0A1Y1XVH0"/>
<feature type="chain" id="PRO_5013186333" evidence="1">
    <location>
        <begin position="25"/>
        <end position="155"/>
    </location>
</feature>
<dbReference type="Proteomes" id="UP000193498">
    <property type="component" value="Unassembled WGS sequence"/>
</dbReference>